<dbReference type="OrthoDB" id="9803667at2"/>
<reference evidence="17 18" key="1">
    <citation type="submission" date="2019-02" db="EMBL/GenBank/DDBJ databases">
        <title>Hansschlegelia quercus sp. nov., a novel methylotrophic bacterium from buds of oak (Quercus robur L.).</title>
        <authorList>
            <person name="Agafonova N.V."/>
            <person name="Kaparullina E.N."/>
            <person name="Grouzdev D.S."/>
            <person name="Doronina N.V."/>
        </authorList>
    </citation>
    <scope>NUCLEOTIDE SEQUENCE [LARGE SCALE GENOMIC DNA]</scope>
    <source>
        <strain evidence="17 18">Dub</strain>
    </source>
</reference>
<proteinExistence type="inferred from homology"/>
<evidence type="ECO:0000256" key="14">
    <source>
        <dbReference type="ARBA" id="ARBA00049494"/>
    </source>
</evidence>
<evidence type="ECO:0000256" key="4">
    <source>
        <dbReference type="ARBA" id="ARBA00022630"/>
    </source>
</evidence>
<dbReference type="Pfam" id="PF01687">
    <property type="entry name" value="Flavokinase"/>
    <property type="match status" value="1"/>
</dbReference>
<evidence type="ECO:0000313" key="17">
    <source>
        <dbReference type="EMBL" id="TBN55344.1"/>
    </source>
</evidence>
<evidence type="ECO:0000256" key="1">
    <source>
        <dbReference type="ARBA" id="ARBA00002121"/>
    </source>
</evidence>
<dbReference type="GO" id="GO:0009231">
    <property type="term" value="P:riboflavin biosynthetic process"/>
    <property type="evidence" value="ECO:0007669"/>
    <property type="project" value="InterPro"/>
</dbReference>
<keyword evidence="10 15" id="KW-0274">FAD</keyword>
<keyword evidence="8 15" id="KW-0547">Nucleotide-binding</keyword>
<evidence type="ECO:0000256" key="8">
    <source>
        <dbReference type="ARBA" id="ARBA00022741"/>
    </source>
</evidence>
<dbReference type="AlphaFoldDB" id="A0A4Q9GRB9"/>
<dbReference type="PIRSF" id="PIRSF004491">
    <property type="entry name" value="FAD_Synth"/>
    <property type="match status" value="1"/>
</dbReference>
<keyword evidence="12" id="KW-0511">Multifunctional enzyme</keyword>
<dbReference type="GO" id="GO:0008531">
    <property type="term" value="F:riboflavin kinase activity"/>
    <property type="evidence" value="ECO:0007669"/>
    <property type="project" value="UniProtKB-UniRule"/>
</dbReference>
<comment type="catalytic activity">
    <reaction evidence="14 15">
        <text>FMN + ATP + H(+) = FAD + diphosphate</text>
        <dbReference type="Rhea" id="RHEA:17237"/>
        <dbReference type="ChEBI" id="CHEBI:15378"/>
        <dbReference type="ChEBI" id="CHEBI:30616"/>
        <dbReference type="ChEBI" id="CHEBI:33019"/>
        <dbReference type="ChEBI" id="CHEBI:57692"/>
        <dbReference type="ChEBI" id="CHEBI:58210"/>
        <dbReference type="EC" id="2.7.7.2"/>
    </reaction>
</comment>
<evidence type="ECO:0000256" key="15">
    <source>
        <dbReference type="PIRNR" id="PIRNR004491"/>
    </source>
</evidence>
<evidence type="ECO:0000256" key="9">
    <source>
        <dbReference type="ARBA" id="ARBA00022777"/>
    </source>
</evidence>
<dbReference type="Pfam" id="PF06574">
    <property type="entry name" value="FAD_syn"/>
    <property type="match status" value="1"/>
</dbReference>
<dbReference type="EMBL" id="SIUB01000001">
    <property type="protein sequence ID" value="TBN55344.1"/>
    <property type="molecule type" value="Genomic_DNA"/>
</dbReference>
<dbReference type="PANTHER" id="PTHR22749:SF6">
    <property type="entry name" value="RIBOFLAVIN KINASE"/>
    <property type="match status" value="1"/>
</dbReference>
<dbReference type="InterPro" id="IPR015865">
    <property type="entry name" value="Riboflavin_kinase_bac/euk"/>
</dbReference>
<name>A0A4Q9GRB9_9HYPH</name>
<accession>A0A4Q9GRB9</accession>
<gene>
    <name evidence="17" type="ORF">EYR15_02315</name>
</gene>
<dbReference type="PANTHER" id="PTHR22749">
    <property type="entry name" value="RIBOFLAVIN KINASE/FMN ADENYLYLTRANSFERASE"/>
    <property type="match status" value="1"/>
</dbReference>
<keyword evidence="11 15" id="KW-0067">ATP-binding</keyword>
<evidence type="ECO:0000259" key="16">
    <source>
        <dbReference type="SMART" id="SM00904"/>
    </source>
</evidence>
<keyword evidence="18" id="KW-1185">Reference proteome</keyword>
<evidence type="ECO:0000256" key="6">
    <source>
        <dbReference type="ARBA" id="ARBA00022679"/>
    </source>
</evidence>
<evidence type="ECO:0000256" key="11">
    <source>
        <dbReference type="ARBA" id="ARBA00022840"/>
    </source>
</evidence>
<dbReference type="GO" id="GO:0006747">
    <property type="term" value="P:FAD biosynthetic process"/>
    <property type="evidence" value="ECO:0007669"/>
    <property type="project" value="UniProtKB-UniRule"/>
</dbReference>
<feature type="domain" description="Riboflavin kinase" evidence="16">
    <location>
        <begin position="197"/>
        <end position="321"/>
    </location>
</feature>
<sequence length="333" mass="36206">MLAGHLGAAYRSRRQTLLLIDPAELPADLRDGHVVVGNFDGVHRGHAAVLKQAAEPAHAAGRPVVALTFEPHPRTFFQPDRPLFRLTDRDEKARMLARAGVDATVVLTFDAGLAAIEAEDFVADVLARRLAAHTAVVGWDFHFGRNRRGSPAFLAEAGPRHGMWVEITPPYGGATPVSSSAIRDRLAEGDVAGANRLLGRRWIVSGDVIHGDKRGRELGFPTANVALAPETRLAHGIYAVRALVDDEIVDGVANFGRRPQFMEDGAPLFEPYLLDFAGDLYGRRLRFEIVAFLRPEAKFDRVDALIAQMARDVEAARAALKLPEDSLAPSALV</sequence>
<dbReference type="Proteomes" id="UP000291613">
    <property type="component" value="Unassembled WGS sequence"/>
</dbReference>
<comment type="function">
    <text evidence="1">Catalyzes the phosphorylation of riboflavin to FMN followed by the adenylation of FMN to FAD.</text>
</comment>
<dbReference type="NCBIfam" id="NF004160">
    <property type="entry name" value="PRK05627.1-3"/>
    <property type="match status" value="1"/>
</dbReference>
<dbReference type="CDD" id="cd02064">
    <property type="entry name" value="FAD_synthetase_N"/>
    <property type="match status" value="1"/>
</dbReference>
<dbReference type="InterPro" id="IPR015864">
    <property type="entry name" value="FAD_synthase"/>
</dbReference>
<dbReference type="UniPathway" id="UPA00277">
    <property type="reaction ID" value="UER00407"/>
</dbReference>
<evidence type="ECO:0000256" key="10">
    <source>
        <dbReference type="ARBA" id="ARBA00022827"/>
    </source>
</evidence>
<evidence type="ECO:0000256" key="7">
    <source>
        <dbReference type="ARBA" id="ARBA00022695"/>
    </source>
</evidence>
<evidence type="ECO:0000256" key="5">
    <source>
        <dbReference type="ARBA" id="ARBA00022643"/>
    </source>
</evidence>
<comment type="similarity">
    <text evidence="15">Belongs to the ribF family.</text>
</comment>
<dbReference type="NCBIfam" id="TIGR00083">
    <property type="entry name" value="ribF"/>
    <property type="match status" value="1"/>
</dbReference>
<dbReference type="SUPFAM" id="SSF52374">
    <property type="entry name" value="Nucleotidylyl transferase"/>
    <property type="match status" value="1"/>
</dbReference>
<dbReference type="GO" id="GO:0005524">
    <property type="term" value="F:ATP binding"/>
    <property type="evidence" value="ECO:0007669"/>
    <property type="project" value="UniProtKB-UniRule"/>
</dbReference>
<dbReference type="InterPro" id="IPR014729">
    <property type="entry name" value="Rossmann-like_a/b/a_fold"/>
</dbReference>
<keyword evidence="4 15" id="KW-0285">Flavoprotein</keyword>
<keyword evidence="6 15" id="KW-0808">Transferase</keyword>
<dbReference type="EC" id="2.7.7.2" evidence="15"/>
<keyword evidence="7 15" id="KW-0548">Nucleotidyltransferase</keyword>
<comment type="catalytic activity">
    <reaction evidence="13 15">
        <text>riboflavin + ATP = FMN + ADP + H(+)</text>
        <dbReference type="Rhea" id="RHEA:14357"/>
        <dbReference type="ChEBI" id="CHEBI:15378"/>
        <dbReference type="ChEBI" id="CHEBI:30616"/>
        <dbReference type="ChEBI" id="CHEBI:57986"/>
        <dbReference type="ChEBI" id="CHEBI:58210"/>
        <dbReference type="ChEBI" id="CHEBI:456216"/>
        <dbReference type="EC" id="2.7.1.26"/>
    </reaction>
</comment>
<comment type="pathway">
    <text evidence="3 15">Cofactor biosynthesis; FMN biosynthesis; FMN from riboflavin (ATP route): step 1/1.</text>
</comment>
<evidence type="ECO:0000256" key="12">
    <source>
        <dbReference type="ARBA" id="ARBA00023268"/>
    </source>
</evidence>
<comment type="caution">
    <text evidence="17">The sequence shown here is derived from an EMBL/GenBank/DDBJ whole genome shotgun (WGS) entry which is preliminary data.</text>
</comment>
<organism evidence="17 18">
    <name type="scientific">Hansschlegelia quercus</name>
    <dbReference type="NCBI Taxonomy" id="2528245"/>
    <lineage>
        <taxon>Bacteria</taxon>
        <taxon>Pseudomonadati</taxon>
        <taxon>Pseudomonadota</taxon>
        <taxon>Alphaproteobacteria</taxon>
        <taxon>Hyphomicrobiales</taxon>
        <taxon>Methylopilaceae</taxon>
        <taxon>Hansschlegelia</taxon>
    </lineage>
</organism>
<dbReference type="UniPathway" id="UPA00276">
    <property type="reaction ID" value="UER00406"/>
</dbReference>
<keyword evidence="5 15" id="KW-0288">FMN</keyword>
<dbReference type="InterPro" id="IPR023465">
    <property type="entry name" value="Riboflavin_kinase_dom_sf"/>
</dbReference>
<dbReference type="InterPro" id="IPR002606">
    <property type="entry name" value="Riboflavin_kinase_bac"/>
</dbReference>
<comment type="pathway">
    <text evidence="2 15">Cofactor biosynthesis; FAD biosynthesis; FAD from FMN: step 1/1.</text>
</comment>
<dbReference type="FunFam" id="3.40.50.620:FF:000021">
    <property type="entry name" value="Riboflavin biosynthesis protein"/>
    <property type="match status" value="1"/>
</dbReference>
<dbReference type="SMART" id="SM00904">
    <property type="entry name" value="Flavokinase"/>
    <property type="match status" value="1"/>
</dbReference>
<dbReference type="EC" id="2.7.1.26" evidence="15"/>
<dbReference type="GO" id="GO:0003919">
    <property type="term" value="F:FMN adenylyltransferase activity"/>
    <property type="evidence" value="ECO:0007669"/>
    <property type="project" value="UniProtKB-UniRule"/>
</dbReference>
<dbReference type="Gene3D" id="2.40.30.30">
    <property type="entry name" value="Riboflavin kinase-like"/>
    <property type="match status" value="1"/>
</dbReference>
<dbReference type="GO" id="GO:0009398">
    <property type="term" value="P:FMN biosynthetic process"/>
    <property type="evidence" value="ECO:0007669"/>
    <property type="project" value="UniProtKB-UniRule"/>
</dbReference>
<dbReference type="SUPFAM" id="SSF82114">
    <property type="entry name" value="Riboflavin kinase-like"/>
    <property type="match status" value="1"/>
</dbReference>
<keyword evidence="9 15" id="KW-0418">Kinase</keyword>
<evidence type="ECO:0000256" key="13">
    <source>
        <dbReference type="ARBA" id="ARBA00047880"/>
    </source>
</evidence>
<evidence type="ECO:0000256" key="2">
    <source>
        <dbReference type="ARBA" id="ARBA00004726"/>
    </source>
</evidence>
<dbReference type="InterPro" id="IPR023468">
    <property type="entry name" value="Riboflavin_kinase"/>
</dbReference>
<dbReference type="Gene3D" id="3.40.50.620">
    <property type="entry name" value="HUPs"/>
    <property type="match status" value="1"/>
</dbReference>
<evidence type="ECO:0000256" key="3">
    <source>
        <dbReference type="ARBA" id="ARBA00005201"/>
    </source>
</evidence>
<protein>
    <recommendedName>
        <fullName evidence="15">Riboflavin biosynthesis protein</fullName>
    </recommendedName>
    <domain>
        <recommendedName>
            <fullName evidence="15">Riboflavin kinase</fullName>
            <ecNumber evidence="15">2.7.1.26</ecNumber>
        </recommendedName>
        <alternativeName>
            <fullName evidence="15">Flavokinase</fullName>
        </alternativeName>
    </domain>
    <domain>
        <recommendedName>
            <fullName evidence="15">FMN adenylyltransferase</fullName>
            <ecNumber evidence="15">2.7.7.2</ecNumber>
        </recommendedName>
        <alternativeName>
            <fullName evidence="15">FAD pyrophosphorylase</fullName>
        </alternativeName>
        <alternativeName>
            <fullName evidence="15">FAD synthase</fullName>
        </alternativeName>
    </domain>
</protein>
<evidence type="ECO:0000313" key="18">
    <source>
        <dbReference type="Proteomes" id="UP000291613"/>
    </source>
</evidence>